<name>A0ACA9QQ48_9GLOM</name>
<dbReference type="EMBL" id="CAJVQC010033505">
    <property type="protein sequence ID" value="CAG8754118.1"/>
    <property type="molecule type" value="Genomic_DNA"/>
</dbReference>
<sequence length="278" mass="31504">MYIALGSLVYTTPRNYATLLQSALELINQNILDGVIWATVRFNVSELPSTFTLSTGEVIPTSNILNNLYPHIHVSKYAPQFAILSHENTKVFLSHAGIASSHESMYTATPMLVLPIALDHPGNAERLELTGMALKLSKLDLKVNDIISKIIRLMNERSFKMNAMRMQVLAKCNSKRKYRGADLIEIMMNLAKLEGIRNENNELEVDNELLLRHWITPDSRMGLIRGKYLDVFGAAVIISVALISGLVYSFYRTIRFIVLRWSLRSRNPRESSSKHKNE</sequence>
<dbReference type="Proteomes" id="UP000789920">
    <property type="component" value="Unassembled WGS sequence"/>
</dbReference>
<evidence type="ECO:0000313" key="1">
    <source>
        <dbReference type="EMBL" id="CAG8754118.1"/>
    </source>
</evidence>
<organism evidence="1 2">
    <name type="scientific">Racocetra persica</name>
    <dbReference type="NCBI Taxonomy" id="160502"/>
    <lineage>
        <taxon>Eukaryota</taxon>
        <taxon>Fungi</taxon>
        <taxon>Fungi incertae sedis</taxon>
        <taxon>Mucoromycota</taxon>
        <taxon>Glomeromycotina</taxon>
        <taxon>Glomeromycetes</taxon>
        <taxon>Diversisporales</taxon>
        <taxon>Gigasporaceae</taxon>
        <taxon>Racocetra</taxon>
    </lineage>
</organism>
<proteinExistence type="predicted"/>
<evidence type="ECO:0000313" key="2">
    <source>
        <dbReference type="Proteomes" id="UP000789920"/>
    </source>
</evidence>
<accession>A0ACA9QQ48</accession>
<keyword evidence="2" id="KW-1185">Reference proteome</keyword>
<gene>
    <name evidence="1" type="ORF">RPERSI_LOCUS14495</name>
</gene>
<comment type="caution">
    <text evidence="1">The sequence shown here is derived from an EMBL/GenBank/DDBJ whole genome shotgun (WGS) entry which is preliminary data.</text>
</comment>
<protein>
    <submittedName>
        <fullName evidence="1">9348_t:CDS:1</fullName>
    </submittedName>
</protein>
<reference evidence="1" key="1">
    <citation type="submission" date="2021-06" db="EMBL/GenBank/DDBJ databases">
        <authorList>
            <person name="Kallberg Y."/>
            <person name="Tangrot J."/>
            <person name="Rosling A."/>
        </authorList>
    </citation>
    <scope>NUCLEOTIDE SEQUENCE</scope>
    <source>
        <strain evidence="1">MA461A</strain>
    </source>
</reference>